<accession>A0A3E2BQS5</accession>
<proteinExistence type="predicted"/>
<sequence length="83" mass="9250">MAICQVRKVCPDRAPVFRPKKLKKISLHLLTRAMASARIYKMMKEDRAMSCCEDGDPYPSKIDGNREYFLAFAPAAGVSRAGA</sequence>
<evidence type="ECO:0000313" key="1">
    <source>
        <dbReference type="EMBL" id="RFT17123.1"/>
    </source>
</evidence>
<comment type="caution">
    <text evidence="1">The sequence shown here is derived from an EMBL/GenBank/DDBJ whole genome shotgun (WGS) entry which is preliminary data.</text>
</comment>
<evidence type="ECO:0000313" key="2">
    <source>
        <dbReference type="Proteomes" id="UP000257323"/>
    </source>
</evidence>
<reference evidence="1 2" key="1">
    <citation type="submission" date="2018-08" db="EMBL/GenBank/DDBJ databases">
        <title>Genome analysis of the thermophilic bacterium of the candidate phylum Aminicenantes from deep subsurface aquifer revealed its physiology and ecological role.</title>
        <authorList>
            <person name="Kadnikov V.V."/>
            <person name="Mardanov A.V."/>
            <person name="Beletsky A.V."/>
            <person name="Karnachuk O.V."/>
            <person name="Ravin N.V."/>
        </authorList>
    </citation>
    <scope>NUCLEOTIDE SEQUENCE [LARGE SCALE GENOMIC DNA]</scope>
    <source>
        <strain evidence="1">BY38</strain>
    </source>
</reference>
<name>A0A3E2BQS5_9BACT</name>
<dbReference type="AlphaFoldDB" id="A0A3E2BQS5"/>
<organism evidence="1 2">
    <name type="scientific">Candidatus Saccharicenans subterraneus</name>
    <dbReference type="NCBI Taxonomy" id="2508984"/>
    <lineage>
        <taxon>Bacteria</taxon>
        <taxon>Candidatus Aminicenantota</taxon>
        <taxon>Candidatus Aminicenantia</taxon>
        <taxon>Candidatus Aminicenantales</taxon>
        <taxon>Candidatus Saccharicenantaceae</taxon>
        <taxon>Candidatus Saccharicenans</taxon>
    </lineage>
</organism>
<protein>
    <submittedName>
        <fullName evidence="1">Uncharacterized protein</fullName>
    </submittedName>
</protein>
<dbReference type="EMBL" id="QUAH01000001">
    <property type="protein sequence ID" value="RFT17123.1"/>
    <property type="molecule type" value="Genomic_DNA"/>
</dbReference>
<gene>
    <name evidence="1" type="ORF">OP8BY_1065</name>
</gene>
<dbReference type="Proteomes" id="UP000257323">
    <property type="component" value="Unassembled WGS sequence"/>
</dbReference>